<comment type="caution">
    <text evidence="1">The sequence shown here is derived from an EMBL/GenBank/DDBJ whole genome shotgun (WGS) entry which is preliminary data.</text>
</comment>
<protein>
    <recommendedName>
        <fullName evidence="3">Amidoligase enzyme</fullName>
    </recommendedName>
</protein>
<dbReference type="Pfam" id="PF12224">
    <property type="entry name" value="Amidoligase_2"/>
    <property type="match status" value="1"/>
</dbReference>
<dbReference type="AlphaFoldDB" id="A0A258FK48"/>
<evidence type="ECO:0000313" key="1">
    <source>
        <dbReference type="EMBL" id="OYX32950.1"/>
    </source>
</evidence>
<gene>
    <name evidence="1" type="ORF">B7Z01_09945</name>
</gene>
<reference evidence="1 2" key="1">
    <citation type="submission" date="2017-03" db="EMBL/GenBank/DDBJ databases">
        <title>Lifting the veil on microbial sulfur biogeochemistry in mining wastewaters.</title>
        <authorList>
            <person name="Kantor R.S."/>
            <person name="Colenbrander Nelson T."/>
            <person name="Marshall S."/>
            <person name="Bennett D."/>
            <person name="Apte S."/>
            <person name="Camacho D."/>
            <person name="Thomas B.C."/>
            <person name="Warren L.A."/>
            <person name="Banfield J.F."/>
        </authorList>
    </citation>
    <scope>NUCLEOTIDE SEQUENCE [LARGE SCALE GENOMIC DNA]</scope>
    <source>
        <strain evidence="1">32-69-9</strain>
    </source>
</reference>
<sequence length="400" mass="43665">MSVRSTPRVGGRGPIELTWKMGFEIELMAPVGRTRLDLAQATARRIGGSVQRFFHPQSEVRAAPGQAVFDNLTPGFRVRDADGAWHADFVDDLTLQGGLDREAAPRPGWGRIVADDARLLRLVMRHCDPDAAAETMLDPLAALFGTEPQRHPSGMVRVVDDRGHSVAVGAPLPGQRDRPCEIVTAPLAADHREVLGSLLADARDLGFALPLEGATHVHFDAGPLCSAPDLRRLVRLYGRHGPALRRLVGVNPACVRLGPWPPELEARVEADDFPGLDWEAARAALRAVPLSKYCDLNLINLLAGRDDKHTVEVRILPASLDAGEILDGAALFEALLRGCVEAGDEPVPETLMQVLLQASMEETVRTRWLKRVRSEPRAFAQRRSPVERNGEAIFASGEDR</sequence>
<organism evidence="1 2">
    <name type="scientific">Brevundimonas subvibrioides</name>
    <dbReference type="NCBI Taxonomy" id="74313"/>
    <lineage>
        <taxon>Bacteria</taxon>
        <taxon>Pseudomonadati</taxon>
        <taxon>Pseudomonadota</taxon>
        <taxon>Alphaproteobacteria</taxon>
        <taxon>Caulobacterales</taxon>
        <taxon>Caulobacteraceae</taxon>
        <taxon>Brevundimonas</taxon>
    </lineage>
</organism>
<evidence type="ECO:0008006" key="3">
    <source>
        <dbReference type="Google" id="ProtNLM"/>
    </source>
</evidence>
<dbReference type="Proteomes" id="UP000215595">
    <property type="component" value="Unassembled WGS sequence"/>
</dbReference>
<dbReference type="EMBL" id="NCEB01000019">
    <property type="protein sequence ID" value="OYX32950.1"/>
    <property type="molecule type" value="Genomic_DNA"/>
</dbReference>
<accession>A0A258FK48</accession>
<name>A0A258FK48_9CAUL</name>
<dbReference type="InterPro" id="IPR022025">
    <property type="entry name" value="Amidoligase_2"/>
</dbReference>
<proteinExistence type="predicted"/>
<evidence type="ECO:0000313" key="2">
    <source>
        <dbReference type="Proteomes" id="UP000215595"/>
    </source>
</evidence>